<dbReference type="EMBL" id="JALJOS010000013">
    <property type="protein sequence ID" value="KAK9831594.1"/>
    <property type="molecule type" value="Genomic_DNA"/>
</dbReference>
<organism evidence="2 3">
    <name type="scientific">Apatococcus lobatus</name>
    <dbReference type="NCBI Taxonomy" id="904363"/>
    <lineage>
        <taxon>Eukaryota</taxon>
        <taxon>Viridiplantae</taxon>
        <taxon>Chlorophyta</taxon>
        <taxon>core chlorophytes</taxon>
        <taxon>Trebouxiophyceae</taxon>
        <taxon>Chlorellales</taxon>
        <taxon>Chlorellaceae</taxon>
        <taxon>Apatococcus</taxon>
    </lineage>
</organism>
<evidence type="ECO:0000313" key="2">
    <source>
        <dbReference type="EMBL" id="KAK9831594.1"/>
    </source>
</evidence>
<evidence type="ECO:0000313" key="3">
    <source>
        <dbReference type="Proteomes" id="UP001438707"/>
    </source>
</evidence>
<protein>
    <submittedName>
        <fullName evidence="2">Uncharacterized protein</fullName>
    </submittedName>
</protein>
<feature type="region of interest" description="Disordered" evidence="1">
    <location>
        <begin position="162"/>
        <end position="181"/>
    </location>
</feature>
<gene>
    <name evidence="2" type="ORF">WJX74_001629</name>
</gene>
<evidence type="ECO:0000256" key="1">
    <source>
        <dbReference type="SAM" id="MobiDB-lite"/>
    </source>
</evidence>
<reference evidence="2 3" key="1">
    <citation type="journal article" date="2024" name="Nat. Commun.">
        <title>Phylogenomics reveals the evolutionary origins of lichenization in chlorophyte algae.</title>
        <authorList>
            <person name="Puginier C."/>
            <person name="Libourel C."/>
            <person name="Otte J."/>
            <person name="Skaloud P."/>
            <person name="Haon M."/>
            <person name="Grisel S."/>
            <person name="Petersen M."/>
            <person name="Berrin J.G."/>
            <person name="Delaux P.M."/>
            <person name="Dal Grande F."/>
            <person name="Keller J."/>
        </authorList>
    </citation>
    <scope>NUCLEOTIDE SEQUENCE [LARGE SCALE GENOMIC DNA]</scope>
    <source>
        <strain evidence="2 3">SAG 2145</strain>
    </source>
</reference>
<comment type="caution">
    <text evidence="2">The sequence shown here is derived from an EMBL/GenBank/DDBJ whole genome shotgun (WGS) entry which is preliminary data.</text>
</comment>
<feature type="compositionally biased region" description="Polar residues" evidence="1">
    <location>
        <begin position="164"/>
        <end position="181"/>
    </location>
</feature>
<proteinExistence type="predicted"/>
<sequence length="244" mass="27050">MMTFRGPRRPPPAAVNYDLLTEEQAADLAIHKPAGAQGVADFRSAKQREALKPKDEEEQHLLRSRVKLALAENAKLRVQLQLAVVERQQTSQAFAAGIMALTPQLTTTAATPARSIAMDTARSAVGKPSEACIPPQTTTDLAAAIGFIPHQKVNSRQIDRHTASSETNIEQGKPLSSPSTTYQRLNSCSELAYTSFLQAKVIASRQASLRRSNKTCSIPHRRRHTNRWQLHDYWHEQGNHSSRN</sequence>
<dbReference type="Proteomes" id="UP001438707">
    <property type="component" value="Unassembled WGS sequence"/>
</dbReference>
<accession>A0AAW1RCX5</accession>
<dbReference type="AlphaFoldDB" id="A0AAW1RCX5"/>
<keyword evidence="3" id="KW-1185">Reference proteome</keyword>
<name>A0AAW1RCX5_9CHLO</name>